<dbReference type="EMBL" id="LXQA011111118">
    <property type="protein sequence ID" value="MCI85257.1"/>
    <property type="molecule type" value="Genomic_DNA"/>
</dbReference>
<organism evidence="1 2">
    <name type="scientific">Trifolium medium</name>
    <dbReference type="NCBI Taxonomy" id="97028"/>
    <lineage>
        <taxon>Eukaryota</taxon>
        <taxon>Viridiplantae</taxon>
        <taxon>Streptophyta</taxon>
        <taxon>Embryophyta</taxon>
        <taxon>Tracheophyta</taxon>
        <taxon>Spermatophyta</taxon>
        <taxon>Magnoliopsida</taxon>
        <taxon>eudicotyledons</taxon>
        <taxon>Gunneridae</taxon>
        <taxon>Pentapetalae</taxon>
        <taxon>rosids</taxon>
        <taxon>fabids</taxon>
        <taxon>Fabales</taxon>
        <taxon>Fabaceae</taxon>
        <taxon>Papilionoideae</taxon>
        <taxon>50 kb inversion clade</taxon>
        <taxon>NPAAA clade</taxon>
        <taxon>Hologalegina</taxon>
        <taxon>IRL clade</taxon>
        <taxon>Trifolieae</taxon>
        <taxon>Trifolium</taxon>
    </lineage>
</organism>
<feature type="non-terminal residue" evidence="1">
    <location>
        <position position="35"/>
    </location>
</feature>
<name>A0A392VAT7_9FABA</name>
<evidence type="ECO:0000313" key="2">
    <source>
        <dbReference type="Proteomes" id="UP000265520"/>
    </source>
</evidence>
<sequence>MGGCPVAGAAPLSCGNGGRAHKDGCVVTSGGHILL</sequence>
<reference evidence="1 2" key="1">
    <citation type="journal article" date="2018" name="Front. Plant Sci.">
        <title>Red Clover (Trifolium pratense) and Zigzag Clover (T. medium) - A Picture of Genomic Similarities and Differences.</title>
        <authorList>
            <person name="Dluhosova J."/>
            <person name="Istvanek J."/>
            <person name="Nedelnik J."/>
            <person name="Repkova J."/>
        </authorList>
    </citation>
    <scope>NUCLEOTIDE SEQUENCE [LARGE SCALE GENOMIC DNA]</scope>
    <source>
        <strain evidence="2">cv. 10/8</strain>
        <tissue evidence="1">Leaf</tissue>
    </source>
</reference>
<accession>A0A392VAT7</accession>
<dbReference type="AlphaFoldDB" id="A0A392VAT7"/>
<dbReference type="Proteomes" id="UP000265520">
    <property type="component" value="Unassembled WGS sequence"/>
</dbReference>
<evidence type="ECO:0000313" key="1">
    <source>
        <dbReference type="EMBL" id="MCI85257.1"/>
    </source>
</evidence>
<keyword evidence="2" id="KW-1185">Reference proteome</keyword>
<comment type="caution">
    <text evidence="1">The sequence shown here is derived from an EMBL/GenBank/DDBJ whole genome shotgun (WGS) entry which is preliminary data.</text>
</comment>
<protein>
    <submittedName>
        <fullName evidence="1">Uncharacterized protein</fullName>
    </submittedName>
</protein>
<proteinExistence type="predicted"/>